<keyword evidence="9" id="KW-1185">Reference proteome</keyword>
<dbReference type="InterPro" id="IPR011050">
    <property type="entry name" value="Pectin_lyase_fold/virulence"/>
</dbReference>
<dbReference type="EMBL" id="QXFU01000974">
    <property type="protein sequence ID" value="KAE9014553.1"/>
    <property type="molecule type" value="Genomic_DNA"/>
</dbReference>
<organism evidence="7 10">
    <name type="scientific">Phytophthora rubi</name>
    <dbReference type="NCBI Taxonomy" id="129364"/>
    <lineage>
        <taxon>Eukaryota</taxon>
        <taxon>Sar</taxon>
        <taxon>Stramenopiles</taxon>
        <taxon>Oomycota</taxon>
        <taxon>Peronosporomycetes</taxon>
        <taxon>Peronosporales</taxon>
        <taxon>Peronosporaceae</taxon>
        <taxon>Phytophthora</taxon>
    </lineage>
</organism>
<dbReference type="Proteomes" id="UP000434957">
    <property type="component" value="Unassembled WGS sequence"/>
</dbReference>
<sequence length="363" mass="41384">MDNKAGFASMHLVQWTPGWATATFDQGPWINAFSVEQRLAVPSTVQGWWLDDVYFPRGEGWWEDTEVRITTELSRAESTVYWIAVYANTPGFDTVNRLGGQWLVRIPSGKLRMRTDYAVAQQQQQPRRRTTSTNSEVIMIGIVAAPQRITAHLHAARHIWAPVLHDYYSPSWLLAEYSAQTTPVSVHPIFELGFVHDHPSSRLLWWTDARRQMELLFPHIYGASTGWRRYPTLSAACEDWARCITANGRVDGSNPPFYVFNNARVFGSSGNGTAYLGRPWRPYSRVVWQNSEFSDVIHPDGWQEWPNDNNTANVYYKEFNNTGVGAATDKRVSFSGVLDAAVPITQILGENYPNEWYVDTNFL</sequence>
<accession>A0A6A3LFF9</accession>
<dbReference type="InterPro" id="IPR012334">
    <property type="entry name" value="Pectin_lyas_fold"/>
</dbReference>
<evidence type="ECO:0000313" key="7">
    <source>
        <dbReference type="EMBL" id="KAE9014553.1"/>
    </source>
</evidence>
<evidence type="ECO:0000313" key="9">
    <source>
        <dbReference type="Proteomes" id="UP000434957"/>
    </source>
</evidence>
<dbReference type="EMBL" id="QXFT01000917">
    <property type="protein sequence ID" value="KAE9333297.1"/>
    <property type="molecule type" value="Genomic_DNA"/>
</dbReference>
<evidence type="ECO:0000256" key="4">
    <source>
        <dbReference type="ARBA" id="ARBA00022801"/>
    </source>
</evidence>
<dbReference type="Gene3D" id="2.160.20.10">
    <property type="entry name" value="Single-stranded right-handed beta-helix, Pectin lyase-like"/>
    <property type="match status" value="1"/>
</dbReference>
<feature type="domain" description="Pectinesterase catalytic" evidence="6">
    <location>
        <begin position="242"/>
        <end position="337"/>
    </location>
</feature>
<dbReference type="Pfam" id="PF01095">
    <property type="entry name" value="Pectinesterase"/>
    <property type="match status" value="1"/>
</dbReference>
<dbReference type="OrthoDB" id="2019149at2759"/>
<reference evidence="7 10" key="1">
    <citation type="submission" date="2018-09" db="EMBL/GenBank/DDBJ databases">
        <title>Genomic investigation of the strawberry pathogen Phytophthora fragariae indicates pathogenicity is determined by transcriptional variation in three key races.</title>
        <authorList>
            <person name="Adams T.M."/>
            <person name="Armitage A.D."/>
            <person name="Sobczyk M.K."/>
            <person name="Bates H.J."/>
            <person name="Dunwell J.M."/>
            <person name="Nellist C.F."/>
            <person name="Harrison R.J."/>
        </authorList>
    </citation>
    <scope>NUCLEOTIDE SEQUENCE [LARGE SCALE GENOMIC DNA]</scope>
    <source>
        <strain evidence="7 10">SCRP324</strain>
        <strain evidence="8 9">SCRP333</strain>
    </source>
</reference>
<evidence type="ECO:0000256" key="3">
    <source>
        <dbReference type="ARBA" id="ARBA00013229"/>
    </source>
</evidence>
<keyword evidence="4" id="KW-0378">Hydrolase</keyword>
<evidence type="ECO:0000259" key="6">
    <source>
        <dbReference type="Pfam" id="PF01095"/>
    </source>
</evidence>
<evidence type="ECO:0000256" key="1">
    <source>
        <dbReference type="ARBA" id="ARBA00005184"/>
    </source>
</evidence>
<dbReference type="InterPro" id="IPR000070">
    <property type="entry name" value="Pectinesterase_cat"/>
</dbReference>
<evidence type="ECO:0000313" key="8">
    <source>
        <dbReference type="EMBL" id="KAE9333297.1"/>
    </source>
</evidence>
<evidence type="ECO:0000256" key="5">
    <source>
        <dbReference type="ARBA" id="ARBA00023085"/>
    </source>
</evidence>
<dbReference type="AlphaFoldDB" id="A0A6A3LFF9"/>
<keyword evidence="5" id="KW-0063">Aspartyl esterase</keyword>
<dbReference type="PANTHER" id="PTHR31321:SF57">
    <property type="entry name" value="PECTINESTERASE 53-RELATED"/>
    <property type="match status" value="1"/>
</dbReference>
<dbReference type="UniPathway" id="UPA00545">
    <property type="reaction ID" value="UER00823"/>
</dbReference>
<dbReference type="EC" id="3.1.1.11" evidence="3"/>
<dbReference type="PANTHER" id="PTHR31321">
    <property type="entry name" value="ACYL-COA THIOESTER HYDROLASE YBHC-RELATED"/>
    <property type="match status" value="1"/>
</dbReference>
<evidence type="ECO:0000313" key="10">
    <source>
        <dbReference type="Proteomes" id="UP000435112"/>
    </source>
</evidence>
<comment type="caution">
    <text evidence="7">The sequence shown here is derived from an EMBL/GenBank/DDBJ whole genome shotgun (WGS) entry which is preliminary data.</text>
</comment>
<evidence type="ECO:0000256" key="2">
    <source>
        <dbReference type="ARBA" id="ARBA00008891"/>
    </source>
</evidence>
<dbReference type="Proteomes" id="UP000435112">
    <property type="component" value="Unassembled WGS sequence"/>
</dbReference>
<dbReference type="GO" id="GO:0042545">
    <property type="term" value="P:cell wall modification"/>
    <property type="evidence" value="ECO:0007669"/>
    <property type="project" value="InterPro"/>
</dbReference>
<dbReference type="SUPFAM" id="SSF51126">
    <property type="entry name" value="Pectin lyase-like"/>
    <property type="match status" value="1"/>
</dbReference>
<protein>
    <recommendedName>
        <fullName evidence="3">pectinesterase</fullName>
        <ecNumber evidence="3">3.1.1.11</ecNumber>
    </recommendedName>
</protein>
<name>A0A6A3LFF9_9STRA</name>
<comment type="pathway">
    <text evidence="1">Glycan metabolism; pectin degradation; 2-dehydro-3-deoxy-D-gluconate from pectin: step 1/5.</text>
</comment>
<dbReference type="GO" id="GO:0045490">
    <property type="term" value="P:pectin catabolic process"/>
    <property type="evidence" value="ECO:0007669"/>
    <property type="project" value="UniProtKB-UniPathway"/>
</dbReference>
<gene>
    <name evidence="7" type="ORF">PR002_g14189</name>
    <name evidence="8" type="ORF">PR003_g14095</name>
</gene>
<dbReference type="GO" id="GO:0030599">
    <property type="term" value="F:pectinesterase activity"/>
    <property type="evidence" value="ECO:0007669"/>
    <property type="project" value="UniProtKB-EC"/>
</dbReference>
<proteinExistence type="inferred from homology"/>
<comment type="similarity">
    <text evidence="2">Belongs to the pectinesterase family.</text>
</comment>